<gene>
    <name evidence="2" type="ORF">VB264_12290</name>
</gene>
<dbReference type="EMBL" id="JAYFUL010000018">
    <property type="protein sequence ID" value="MEA5258566.1"/>
    <property type="molecule type" value="Genomic_DNA"/>
</dbReference>
<feature type="compositionally biased region" description="Low complexity" evidence="1">
    <location>
        <begin position="63"/>
        <end position="78"/>
    </location>
</feature>
<evidence type="ECO:0000313" key="3">
    <source>
        <dbReference type="Proteomes" id="UP001304671"/>
    </source>
</evidence>
<comment type="caution">
    <text evidence="2">The sequence shown here is derived from an EMBL/GenBank/DDBJ whole genome shotgun (WGS) entry which is preliminary data.</text>
</comment>
<feature type="region of interest" description="Disordered" evidence="1">
    <location>
        <begin position="92"/>
        <end position="115"/>
    </location>
</feature>
<sequence>MNIKLFSLLVLTVGLANSGKAQDRNYSNRDYQNRDRDYQQQQNYPDRNRDNRDDRNDDRYDNNRNNNYGNNGNNNNYDVYARCDDGSYGSYSFDKRNPFDTRNPNYDPRNPFDPRPVYDPYRHSRWNEIDFRSNADPFDFCDNRRVWANRYYPVDPRNPYDIRNRYLNRYNGGYARRAPSRPVIVVTVPIFGRGHGHHGRRDW</sequence>
<protein>
    <submittedName>
        <fullName evidence="2">Uncharacterized protein</fullName>
    </submittedName>
</protein>
<reference evidence="2 3" key="1">
    <citation type="submission" date="2023-12" db="EMBL/GenBank/DDBJ databases">
        <title>Novel species of the genus Arcicella isolated from rivers.</title>
        <authorList>
            <person name="Lu H."/>
        </authorList>
    </citation>
    <scope>NUCLEOTIDE SEQUENCE [LARGE SCALE GENOMIC DNA]</scope>
    <source>
        <strain evidence="2 3">LMG 21963</strain>
    </source>
</reference>
<evidence type="ECO:0000256" key="1">
    <source>
        <dbReference type="SAM" id="MobiDB-lite"/>
    </source>
</evidence>
<dbReference type="Proteomes" id="UP001304671">
    <property type="component" value="Unassembled WGS sequence"/>
</dbReference>
<proteinExistence type="predicted"/>
<feature type="compositionally biased region" description="Basic and acidic residues" evidence="1">
    <location>
        <begin position="21"/>
        <end position="38"/>
    </location>
</feature>
<accession>A0ABU5QNB8</accession>
<name>A0ABU5QNB8_9BACT</name>
<feature type="compositionally biased region" description="Basic and acidic residues" evidence="1">
    <location>
        <begin position="46"/>
        <end position="62"/>
    </location>
</feature>
<evidence type="ECO:0000313" key="2">
    <source>
        <dbReference type="EMBL" id="MEA5258566.1"/>
    </source>
</evidence>
<organism evidence="2 3">
    <name type="scientific">Arcicella aquatica</name>
    <dbReference type="NCBI Taxonomy" id="217141"/>
    <lineage>
        <taxon>Bacteria</taxon>
        <taxon>Pseudomonadati</taxon>
        <taxon>Bacteroidota</taxon>
        <taxon>Cytophagia</taxon>
        <taxon>Cytophagales</taxon>
        <taxon>Flectobacillaceae</taxon>
        <taxon>Arcicella</taxon>
    </lineage>
</organism>
<keyword evidence="3" id="KW-1185">Reference proteome</keyword>
<feature type="region of interest" description="Disordered" evidence="1">
    <location>
        <begin position="20"/>
        <end position="78"/>
    </location>
</feature>
<dbReference type="RefSeq" id="WP_323249761.1">
    <property type="nucleotide sequence ID" value="NZ_JAYFUL010000018.1"/>
</dbReference>